<dbReference type="PRINTS" id="PR00081">
    <property type="entry name" value="GDHRDH"/>
</dbReference>
<protein>
    <submittedName>
        <fullName evidence="5">Dehydrogenase/reductase SDR family member 12</fullName>
    </submittedName>
</protein>
<sequence length="433" mass="48216">MPLQHQKRDIGTQITPKIVKSWTTPPRLESLPSAALFADLRKQLSDTDDGNSQQGVNATAVRIVVDRLEQLELEKAALLNTLGRNSYNYHVDLGLRRMEESETASFLSIVAVVIVVSVVLWLVRRFFKGAHFTENVKAKGKVAIVTGANSGIGKQIAKELNRRGAKVYLFCRNPEKANAAIRELVKHYGTDATRMIVIPCDLSSFASVRKAVSEFQVREERLDFLINNAGIMFYPKFELTADGQELTWQSNYLSHFLLTHLLLPQLSLSEAGRIVNVSSLVHTIGDDVHDETVNNPAKFSRLWKTYARSKVAQVMHAVTLTKRIRAADPTTKVTINACHPGTVDTNLTHGTIMGIPIIQKITKPFIWFFMKTDDDGAQTPLFLALSKKIDGVSGKYFAEMKQAKTNPLVDDVDACNDLYNSSIVACGLNDRFD</sequence>
<feature type="transmembrane region" description="Helical" evidence="3">
    <location>
        <begin position="104"/>
        <end position="123"/>
    </location>
</feature>
<dbReference type="PANTHER" id="PTHR43157">
    <property type="entry name" value="PHOSPHATIDYLINOSITOL-GLYCAN BIOSYNTHESIS CLASS F PROTEIN-RELATED"/>
    <property type="match status" value="1"/>
</dbReference>
<keyword evidence="3" id="KW-1133">Transmembrane helix</keyword>
<keyword evidence="3" id="KW-0472">Membrane</keyword>
<evidence type="ECO:0000313" key="5">
    <source>
        <dbReference type="WBParaSite" id="Pan_g12038.t1"/>
    </source>
</evidence>
<dbReference type="GO" id="GO:0016491">
    <property type="term" value="F:oxidoreductase activity"/>
    <property type="evidence" value="ECO:0007669"/>
    <property type="project" value="UniProtKB-KW"/>
</dbReference>
<comment type="similarity">
    <text evidence="2">Belongs to the short-chain dehydrogenases/reductases (SDR) family.</text>
</comment>
<keyword evidence="1" id="KW-0560">Oxidoreductase</keyword>
<proteinExistence type="inferred from homology"/>
<accession>A0A7E4US50</accession>
<reference evidence="5" key="2">
    <citation type="submission" date="2020-10" db="UniProtKB">
        <authorList>
            <consortium name="WormBaseParasite"/>
        </authorList>
    </citation>
    <scope>IDENTIFICATION</scope>
</reference>
<dbReference type="WBParaSite" id="Pan_g12038.t1">
    <property type="protein sequence ID" value="Pan_g12038.t1"/>
    <property type="gene ID" value="Pan_g12038"/>
</dbReference>
<dbReference type="InterPro" id="IPR002347">
    <property type="entry name" value="SDR_fam"/>
</dbReference>
<dbReference type="Pfam" id="PF00106">
    <property type="entry name" value="adh_short"/>
    <property type="match status" value="1"/>
</dbReference>
<dbReference type="AlphaFoldDB" id="A0A7E4US50"/>
<dbReference type="Gene3D" id="3.40.50.720">
    <property type="entry name" value="NAD(P)-binding Rossmann-like Domain"/>
    <property type="match status" value="1"/>
</dbReference>
<evidence type="ECO:0000313" key="4">
    <source>
        <dbReference type="Proteomes" id="UP000492821"/>
    </source>
</evidence>
<keyword evidence="4" id="KW-1185">Reference proteome</keyword>
<dbReference type="InterPro" id="IPR036291">
    <property type="entry name" value="NAD(P)-bd_dom_sf"/>
</dbReference>
<dbReference type="Proteomes" id="UP000492821">
    <property type="component" value="Unassembled WGS sequence"/>
</dbReference>
<dbReference type="SUPFAM" id="SSF51735">
    <property type="entry name" value="NAD(P)-binding Rossmann-fold domains"/>
    <property type="match status" value="1"/>
</dbReference>
<evidence type="ECO:0000256" key="1">
    <source>
        <dbReference type="ARBA" id="ARBA00023002"/>
    </source>
</evidence>
<dbReference type="PANTHER" id="PTHR43157:SF31">
    <property type="entry name" value="PHOSPHATIDYLINOSITOL-GLYCAN BIOSYNTHESIS CLASS F PROTEIN"/>
    <property type="match status" value="1"/>
</dbReference>
<name>A0A7E4US50_PANRE</name>
<keyword evidence="3" id="KW-0812">Transmembrane</keyword>
<evidence type="ECO:0000256" key="3">
    <source>
        <dbReference type="SAM" id="Phobius"/>
    </source>
</evidence>
<reference evidence="4" key="1">
    <citation type="journal article" date="2013" name="Genetics">
        <title>The draft genome and transcriptome of Panagrellus redivivus are shaped by the harsh demands of a free-living lifestyle.</title>
        <authorList>
            <person name="Srinivasan J."/>
            <person name="Dillman A.R."/>
            <person name="Macchietto M.G."/>
            <person name="Heikkinen L."/>
            <person name="Lakso M."/>
            <person name="Fracchia K.M."/>
            <person name="Antoshechkin I."/>
            <person name="Mortazavi A."/>
            <person name="Wong G."/>
            <person name="Sternberg P.W."/>
        </authorList>
    </citation>
    <scope>NUCLEOTIDE SEQUENCE [LARGE SCALE GENOMIC DNA]</scope>
    <source>
        <strain evidence="4">MT8872</strain>
    </source>
</reference>
<evidence type="ECO:0000256" key="2">
    <source>
        <dbReference type="RuleBase" id="RU000363"/>
    </source>
</evidence>
<dbReference type="PRINTS" id="PR00080">
    <property type="entry name" value="SDRFAMILY"/>
</dbReference>
<organism evidence="4 5">
    <name type="scientific">Panagrellus redivivus</name>
    <name type="common">Microworm</name>
    <dbReference type="NCBI Taxonomy" id="6233"/>
    <lineage>
        <taxon>Eukaryota</taxon>
        <taxon>Metazoa</taxon>
        <taxon>Ecdysozoa</taxon>
        <taxon>Nematoda</taxon>
        <taxon>Chromadorea</taxon>
        <taxon>Rhabditida</taxon>
        <taxon>Tylenchina</taxon>
        <taxon>Panagrolaimomorpha</taxon>
        <taxon>Panagrolaimoidea</taxon>
        <taxon>Panagrolaimidae</taxon>
        <taxon>Panagrellus</taxon>
    </lineage>
</organism>